<organism evidence="2 3">
    <name type="scientific">Fusarium oxysporum f. sp. narcissi</name>
    <dbReference type="NCBI Taxonomy" id="451672"/>
    <lineage>
        <taxon>Eukaryota</taxon>
        <taxon>Fungi</taxon>
        <taxon>Dikarya</taxon>
        <taxon>Ascomycota</taxon>
        <taxon>Pezizomycotina</taxon>
        <taxon>Sordariomycetes</taxon>
        <taxon>Hypocreomycetidae</taxon>
        <taxon>Hypocreales</taxon>
        <taxon>Nectriaceae</taxon>
        <taxon>Fusarium</taxon>
        <taxon>Fusarium oxysporum species complex</taxon>
    </lineage>
</organism>
<evidence type="ECO:0000256" key="1">
    <source>
        <dbReference type="SAM" id="SignalP"/>
    </source>
</evidence>
<evidence type="ECO:0000313" key="2">
    <source>
        <dbReference type="EMBL" id="RYC78005.1"/>
    </source>
</evidence>
<evidence type="ECO:0000313" key="3">
    <source>
        <dbReference type="Proteomes" id="UP000290540"/>
    </source>
</evidence>
<accession>A0A4Q2UUM7</accession>
<comment type="caution">
    <text evidence="2">The sequence shown here is derived from an EMBL/GenBank/DDBJ whole genome shotgun (WGS) entry which is preliminary data.</text>
</comment>
<protein>
    <submittedName>
        <fullName evidence="2">Uncharacterized protein</fullName>
    </submittedName>
</protein>
<reference evidence="2 3" key="1">
    <citation type="submission" date="2016-12" db="EMBL/GenBank/DDBJ databases">
        <title>Draft genome sequence of Fusarium oxysporum causing rot on Narcissus.</title>
        <authorList>
            <person name="Armitage A.D."/>
            <person name="Taylor A."/>
            <person name="Clarkson J.P."/>
            <person name="Harrison R.J."/>
            <person name="Jackson A.C."/>
        </authorList>
    </citation>
    <scope>NUCLEOTIDE SEQUENCE [LARGE SCALE GENOMIC DNA]</scope>
    <source>
        <strain evidence="2 3">N139</strain>
    </source>
</reference>
<dbReference type="AlphaFoldDB" id="A0A4Q2UUM7"/>
<keyword evidence="1" id="KW-0732">Signal</keyword>
<proteinExistence type="predicted"/>
<dbReference type="Proteomes" id="UP000290540">
    <property type="component" value="Unassembled WGS sequence"/>
</dbReference>
<feature type="signal peptide" evidence="1">
    <location>
        <begin position="1"/>
        <end position="20"/>
    </location>
</feature>
<gene>
    <name evidence="2" type="ORF">BFJ63_vAg19121</name>
</gene>
<feature type="chain" id="PRO_5020380934" evidence="1">
    <location>
        <begin position="21"/>
        <end position="109"/>
    </location>
</feature>
<dbReference type="EMBL" id="MQTW01001536">
    <property type="protein sequence ID" value="RYC78005.1"/>
    <property type="molecule type" value="Genomic_DNA"/>
</dbReference>
<sequence>MVRLADFTLAASLLSGFVIADMTGCIGKFVALRCMRPGPIPPLDPEGRPMGDRKYFKTGYTTSCCSHGTVYTDDPDGAYCCTNRDIEHWNQFDSCCTASRTRDTVTLDD</sequence>
<name>A0A4Q2UUM7_FUSOX</name>